<protein>
    <submittedName>
        <fullName evidence="2">Galanin</fullName>
    </submittedName>
</protein>
<dbReference type="Pfam" id="PF11335">
    <property type="entry name" value="DUF3137"/>
    <property type="match status" value="1"/>
</dbReference>
<keyword evidence="3" id="KW-1185">Reference proteome</keyword>
<gene>
    <name evidence="2" type="ORF">GCM10025855_33770</name>
</gene>
<evidence type="ECO:0000256" key="1">
    <source>
        <dbReference type="SAM" id="Phobius"/>
    </source>
</evidence>
<reference evidence="3" key="1">
    <citation type="journal article" date="2019" name="Int. J. Syst. Evol. Microbiol.">
        <title>The Global Catalogue of Microorganisms (GCM) 10K type strain sequencing project: providing services to taxonomists for standard genome sequencing and annotation.</title>
        <authorList>
            <consortium name="The Broad Institute Genomics Platform"/>
            <consortium name="The Broad Institute Genome Sequencing Center for Infectious Disease"/>
            <person name="Wu L."/>
            <person name="Ma J."/>
        </authorList>
    </citation>
    <scope>NUCLEOTIDE SEQUENCE [LARGE SCALE GENOMIC DNA]</scope>
    <source>
        <strain evidence="3">NBRC 102030</strain>
    </source>
</reference>
<accession>A0ABQ6J8L9</accession>
<dbReference type="EMBL" id="BSUY01000001">
    <property type="protein sequence ID" value="GMA83844.1"/>
    <property type="molecule type" value="Genomic_DNA"/>
</dbReference>
<evidence type="ECO:0000313" key="2">
    <source>
        <dbReference type="EMBL" id="GMA83844.1"/>
    </source>
</evidence>
<dbReference type="InterPro" id="IPR021484">
    <property type="entry name" value="DUF3137"/>
</dbReference>
<keyword evidence="1" id="KW-0812">Transmembrane</keyword>
<evidence type="ECO:0000313" key="3">
    <source>
        <dbReference type="Proteomes" id="UP001157046"/>
    </source>
</evidence>
<keyword evidence="1" id="KW-0472">Membrane</keyword>
<name>A0ABQ6J8L9_9GAMM</name>
<keyword evidence="1" id="KW-1133">Transmembrane helix</keyword>
<organism evidence="2 3">
    <name type="scientific">Shewanella glacialipiscicola</name>
    <dbReference type="NCBI Taxonomy" id="614069"/>
    <lineage>
        <taxon>Bacteria</taxon>
        <taxon>Pseudomonadati</taxon>
        <taxon>Pseudomonadota</taxon>
        <taxon>Gammaproteobacteria</taxon>
        <taxon>Alteromonadales</taxon>
        <taxon>Shewanellaceae</taxon>
        <taxon>Shewanella</taxon>
    </lineage>
</organism>
<proteinExistence type="predicted"/>
<dbReference type="Proteomes" id="UP001157046">
    <property type="component" value="Unassembled WGS sequence"/>
</dbReference>
<sequence length="355" mass="40893">MTTLQYDDINMNILTFILGVPIRAVRGPVSLSADLEALPQLQVYYDKNIAPISRKYETQRVACLKAARKRLYLSFIIVLGLTLLTVIGYRSGAAYFPPLPLLALLGLGWWSFAPVRDFKQSVQQHVYPLMFKYFGEDFVYSREMRLDMNRLVAAKVLPHYDKVRFGDYIQGCYKGVDLMINELTLTKKVTVETQDINSNRRRTVTRTHTLFYGLVVELNSHKAFTGHTVVLRDRGGLVNFVSDSYAGLTRVKLEDPQFEKEFDVFSTDQVESRYLLNTAFMERLQQLAKHFGGDVQCAFFRNKLMMFLPNRSIHFNMQSIFNGATFSAEFSQINREMKQLFAIIEILKLNQHTGL</sequence>
<comment type="caution">
    <text evidence="2">The sequence shown here is derived from an EMBL/GenBank/DDBJ whole genome shotgun (WGS) entry which is preliminary data.</text>
</comment>
<feature type="transmembrane region" description="Helical" evidence="1">
    <location>
        <begin position="71"/>
        <end position="89"/>
    </location>
</feature>